<accession>A0A1X7TBG7</accession>
<evidence type="ECO:0000313" key="2">
    <source>
        <dbReference type="EnsemblMetazoa" id="Aqu2.1.11896_001"/>
    </source>
</evidence>
<protein>
    <recommendedName>
        <fullName evidence="1">Integrase zinc-binding domain-containing protein</fullName>
    </recommendedName>
</protein>
<proteinExistence type="predicted"/>
<dbReference type="Gene3D" id="1.10.340.70">
    <property type="match status" value="1"/>
</dbReference>
<dbReference type="PANTHER" id="PTHR47331">
    <property type="entry name" value="PHD-TYPE DOMAIN-CONTAINING PROTEIN"/>
    <property type="match status" value="1"/>
</dbReference>
<dbReference type="AlphaFoldDB" id="A0A1X7TBG7"/>
<evidence type="ECO:0000259" key="1">
    <source>
        <dbReference type="Pfam" id="PF17921"/>
    </source>
</evidence>
<dbReference type="InParanoid" id="A0A1X7TBG7"/>
<dbReference type="EnsemblMetazoa" id="Aqu2.1.11896_001">
    <property type="protein sequence ID" value="Aqu2.1.11896_001"/>
    <property type="gene ID" value="Aqu2.1.11896"/>
</dbReference>
<dbReference type="PANTHER" id="PTHR47331:SF1">
    <property type="entry name" value="GAG-LIKE PROTEIN"/>
    <property type="match status" value="1"/>
</dbReference>
<reference evidence="2" key="1">
    <citation type="submission" date="2017-05" db="UniProtKB">
        <authorList>
            <consortium name="EnsemblMetazoa"/>
        </authorList>
    </citation>
    <scope>IDENTIFICATION</scope>
</reference>
<dbReference type="InterPro" id="IPR041588">
    <property type="entry name" value="Integrase_H2C2"/>
</dbReference>
<feature type="domain" description="Integrase zinc-binding" evidence="1">
    <location>
        <begin position="16"/>
        <end position="69"/>
    </location>
</feature>
<name>A0A1X7TBG7_AMPQE</name>
<sequence length="83" mass="9794">LSFNTRHPILLPRSHAFTELVVRRTHSHVLHSGVKDTLTELQSRFWIPGRLSLVWYFIHWCVICRRHSASYYHPPPPPPLPAY</sequence>
<dbReference type="Pfam" id="PF17921">
    <property type="entry name" value="Integrase_H2C2"/>
    <property type="match status" value="1"/>
</dbReference>
<organism evidence="2">
    <name type="scientific">Amphimedon queenslandica</name>
    <name type="common">Sponge</name>
    <dbReference type="NCBI Taxonomy" id="400682"/>
    <lineage>
        <taxon>Eukaryota</taxon>
        <taxon>Metazoa</taxon>
        <taxon>Porifera</taxon>
        <taxon>Demospongiae</taxon>
        <taxon>Heteroscleromorpha</taxon>
        <taxon>Haplosclerida</taxon>
        <taxon>Niphatidae</taxon>
        <taxon>Amphimedon</taxon>
    </lineage>
</organism>